<sequence>MLEEKKKKQQAAQKEATSYIRVCVWDCVLPCVCGIVAKSEPVNWDVLGGGPPRNSDCVGKRNCPSGFSKKKKRTWKRFISKRQLVTSSIIDKKNPTRKPCSSEIWRSRQSRGM</sequence>
<name>A0A8D8ERJ5_CULPI</name>
<proteinExistence type="predicted"/>
<dbReference type="AlphaFoldDB" id="A0A8D8ERJ5"/>
<reference evidence="2" key="1">
    <citation type="submission" date="2021-05" db="EMBL/GenBank/DDBJ databases">
        <authorList>
            <person name="Alioto T."/>
            <person name="Alioto T."/>
            <person name="Gomez Garrido J."/>
        </authorList>
    </citation>
    <scope>NUCLEOTIDE SEQUENCE</scope>
</reference>
<accession>A0A8D8ERJ5</accession>
<protein>
    <submittedName>
        <fullName evidence="2">(northern house mosquito) hypothetical protein</fullName>
    </submittedName>
</protein>
<dbReference type="EMBL" id="HBUE01000563">
    <property type="protein sequence ID" value="CAG6443595.1"/>
    <property type="molecule type" value="Transcribed_RNA"/>
</dbReference>
<evidence type="ECO:0000256" key="1">
    <source>
        <dbReference type="SAM" id="MobiDB-lite"/>
    </source>
</evidence>
<feature type="region of interest" description="Disordered" evidence="1">
    <location>
        <begin position="89"/>
        <end position="113"/>
    </location>
</feature>
<organism evidence="2">
    <name type="scientific">Culex pipiens</name>
    <name type="common">House mosquito</name>
    <dbReference type="NCBI Taxonomy" id="7175"/>
    <lineage>
        <taxon>Eukaryota</taxon>
        <taxon>Metazoa</taxon>
        <taxon>Ecdysozoa</taxon>
        <taxon>Arthropoda</taxon>
        <taxon>Hexapoda</taxon>
        <taxon>Insecta</taxon>
        <taxon>Pterygota</taxon>
        <taxon>Neoptera</taxon>
        <taxon>Endopterygota</taxon>
        <taxon>Diptera</taxon>
        <taxon>Nematocera</taxon>
        <taxon>Culicoidea</taxon>
        <taxon>Culicidae</taxon>
        <taxon>Culicinae</taxon>
        <taxon>Culicini</taxon>
        <taxon>Culex</taxon>
        <taxon>Culex</taxon>
    </lineage>
</organism>
<evidence type="ECO:0000313" key="2">
    <source>
        <dbReference type="EMBL" id="CAG6443595.1"/>
    </source>
</evidence>